<dbReference type="SUPFAM" id="SSF55681">
    <property type="entry name" value="Class II aaRS and biotin synthetases"/>
    <property type="match status" value="1"/>
</dbReference>
<dbReference type="GO" id="GO:0004827">
    <property type="term" value="F:proline-tRNA ligase activity"/>
    <property type="evidence" value="ECO:0007669"/>
    <property type="project" value="UniProtKB-EC"/>
</dbReference>
<dbReference type="InterPro" id="IPR045864">
    <property type="entry name" value="aa-tRNA-synth_II/BPL/LPL"/>
</dbReference>
<protein>
    <recommendedName>
        <fullName evidence="1">proline--tRNA ligase</fullName>
        <ecNumber evidence="1">6.1.1.15</ecNumber>
    </recommendedName>
    <alternativeName>
        <fullName evidence="7">Prolyl-tRNA synthetase</fullName>
    </alternativeName>
</protein>
<dbReference type="WBParaSite" id="PSAMB.scaffold1552size30058.g13748.t1">
    <property type="protein sequence ID" value="PSAMB.scaffold1552size30058.g13748.t1"/>
    <property type="gene ID" value="PSAMB.scaffold1552size30058.g13748"/>
</dbReference>
<dbReference type="PANTHER" id="PTHR42753">
    <property type="entry name" value="MITOCHONDRIAL RIBOSOME PROTEIN L39/PROLYL-TRNA LIGASE FAMILY MEMBER"/>
    <property type="match status" value="1"/>
</dbReference>
<keyword evidence="10" id="KW-1185">Reference proteome</keyword>
<comment type="catalytic activity">
    <reaction evidence="8">
        <text>tRNA(Pro) + L-proline + ATP = L-prolyl-tRNA(Pro) + AMP + diphosphate</text>
        <dbReference type="Rhea" id="RHEA:14305"/>
        <dbReference type="Rhea" id="RHEA-COMP:9700"/>
        <dbReference type="Rhea" id="RHEA-COMP:9702"/>
        <dbReference type="ChEBI" id="CHEBI:30616"/>
        <dbReference type="ChEBI" id="CHEBI:33019"/>
        <dbReference type="ChEBI" id="CHEBI:60039"/>
        <dbReference type="ChEBI" id="CHEBI:78442"/>
        <dbReference type="ChEBI" id="CHEBI:78532"/>
        <dbReference type="ChEBI" id="CHEBI:456215"/>
        <dbReference type="EC" id="6.1.1.15"/>
    </reaction>
</comment>
<evidence type="ECO:0000256" key="8">
    <source>
        <dbReference type="ARBA" id="ARBA00047671"/>
    </source>
</evidence>
<evidence type="ECO:0000256" key="6">
    <source>
        <dbReference type="ARBA" id="ARBA00023146"/>
    </source>
</evidence>
<feature type="domain" description="Aminoacyl-transfer RNA synthetases class-II family profile" evidence="9">
    <location>
        <begin position="1"/>
        <end position="220"/>
    </location>
</feature>
<reference evidence="11" key="1">
    <citation type="submission" date="2022-11" db="UniProtKB">
        <authorList>
            <consortium name="WormBaseParasite"/>
        </authorList>
    </citation>
    <scope>IDENTIFICATION</scope>
</reference>
<name>A0A914V7X1_9BILA</name>
<dbReference type="InterPro" id="IPR006195">
    <property type="entry name" value="aa-tRNA-synth_II"/>
</dbReference>
<dbReference type="InterPro" id="IPR002314">
    <property type="entry name" value="aa-tRNA-synt_IIb"/>
</dbReference>
<sequence>LFQAQFCLQPTYEEAVTEIVANAGQQPVGRFPVMLYQLNEKFRDEQSPRLGLLRSRSFIMKDLYSFDLNENDAHITYERVTNAYWQIFNRRLGLRTYRVRATSGMFGGTCSHEFHLENPLGQDTILLCSKCNSGVNAEVLPEAARHSESHSCEHCNAPTEKLRTIEVGHTFALGTKYSDAFGAAHDARPLQMCCFGIGVSRLLAAAVDALSPTDTQLRLPAAIAPFKAVVVLPKSGSRQEIATPFVLDVADALSQLPELAVDADVLVDDRTNLTIGRRVADAVKLGVPWIVIGGKATAESMTALGGGEGAPTLLEVERTIPSRRDAQPQGTMTHAELASTLIRQLGENVALKETDRRSAPVLIR</sequence>
<evidence type="ECO:0000313" key="10">
    <source>
        <dbReference type="Proteomes" id="UP000887566"/>
    </source>
</evidence>
<proteinExistence type="predicted"/>
<dbReference type="AlphaFoldDB" id="A0A914V7X1"/>
<dbReference type="SUPFAM" id="SSF52954">
    <property type="entry name" value="Class II aaRS ABD-related"/>
    <property type="match status" value="1"/>
</dbReference>
<dbReference type="GO" id="GO:0006433">
    <property type="term" value="P:prolyl-tRNA aminoacylation"/>
    <property type="evidence" value="ECO:0007669"/>
    <property type="project" value="InterPro"/>
</dbReference>
<keyword evidence="3" id="KW-0547">Nucleotide-binding</keyword>
<evidence type="ECO:0000259" key="9">
    <source>
        <dbReference type="PROSITE" id="PS50862"/>
    </source>
</evidence>
<dbReference type="Pfam" id="PF03129">
    <property type="entry name" value="HGTP_anticodon"/>
    <property type="match status" value="1"/>
</dbReference>
<dbReference type="InterPro" id="IPR050062">
    <property type="entry name" value="Pro-tRNA_synthetase"/>
</dbReference>
<dbReference type="InterPro" id="IPR004154">
    <property type="entry name" value="Anticodon-bd"/>
</dbReference>
<dbReference type="Pfam" id="PF00587">
    <property type="entry name" value="tRNA-synt_2b"/>
    <property type="match status" value="1"/>
</dbReference>
<dbReference type="GO" id="GO:0005524">
    <property type="term" value="F:ATP binding"/>
    <property type="evidence" value="ECO:0007669"/>
    <property type="project" value="UniProtKB-KW"/>
</dbReference>
<dbReference type="Proteomes" id="UP000887566">
    <property type="component" value="Unplaced"/>
</dbReference>
<evidence type="ECO:0000256" key="3">
    <source>
        <dbReference type="ARBA" id="ARBA00022741"/>
    </source>
</evidence>
<accession>A0A914V7X1</accession>
<dbReference type="Gene3D" id="3.30.930.10">
    <property type="entry name" value="Bira Bifunctional Protein, Domain 2"/>
    <property type="match status" value="1"/>
</dbReference>
<dbReference type="PROSITE" id="PS50862">
    <property type="entry name" value="AA_TRNA_LIGASE_II"/>
    <property type="match status" value="1"/>
</dbReference>
<dbReference type="GO" id="GO:0005739">
    <property type="term" value="C:mitochondrion"/>
    <property type="evidence" value="ECO:0007669"/>
    <property type="project" value="TreeGrafter"/>
</dbReference>
<dbReference type="InterPro" id="IPR002316">
    <property type="entry name" value="Pro-tRNA-ligase_IIa"/>
</dbReference>
<keyword evidence="2" id="KW-0436">Ligase</keyword>
<keyword evidence="5" id="KW-0648">Protein biosynthesis</keyword>
<evidence type="ECO:0000256" key="7">
    <source>
        <dbReference type="ARBA" id="ARBA00029731"/>
    </source>
</evidence>
<evidence type="ECO:0000256" key="4">
    <source>
        <dbReference type="ARBA" id="ARBA00022840"/>
    </source>
</evidence>
<evidence type="ECO:0000256" key="2">
    <source>
        <dbReference type="ARBA" id="ARBA00022598"/>
    </source>
</evidence>
<evidence type="ECO:0000256" key="5">
    <source>
        <dbReference type="ARBA" id="ARBA00022917"/>
    </source>
</evidence>
<dbReference type="PANTHER" id="PTHR42753:SF2">
    <property type="entry name" value="PROLINE--TRNA LIGASE"/>
    <property type="match status" value="1"/>
</dbReference>
<dbReference type="EC" id="6.1.1.15" evidence="1"/>
<dbReference type="Gene3D" id="3.40.50.800">
    <property type="entry name" value="Anticodon-binding domain"/>
    <property type="match status" value="1"/>
</dbReference>
<dbReference type="InterPro" id="IPR036621">
    <property type="entry name" value="Anticodon-bd_dom_sf"/>
</dbReference>
<evidence type="ECO:0000256" key="1">
    <source>
        <dbReference type="ARBA" id="ARBA00012831"/>
    </source>
</evidence>
<organism evidence="10 11">
    <name type="scientific">Plectus sambesii</name>
    <dbReference type="NCBI Taxonomy" id="2011161"/>
    <lineage>
        <taxon>Eukaryota</taxon>
        <taxon>Metazoa</taxon>
        <taxon>Ecdysozoa</taxon>
        <taxon>Nematoda</taxon>
        <taxon>Chromadorea</taxon>
        <taxon>Plectida</taxon>
        <taxon>Plectina</taxon>
        <taxon>Plectoidea</taxon>
        <taxon>Plectidae</taxon>
        <taxon>Plectus</taxon>
    </lineage>
</organism>
<dbReference type="PRINTS" id="PR01046">
    <property type="entry name" value="TRNASYNTHPRO"/>
</dbReference>
<keyword evidence="6" id="KW-0030">Aminoacyl-tRNA synthetase</keyword>
<evidence type="ECO:0000313" key="11">
    <source>
        <dbReference type="WBParaSite" id="PSAMB.scaffold1552size30058.g13748.t1"/>
    </source>
</evidence>
<keyword evidence="4" id="KW-0067">ATP-binding</keyword>